<evidence type="ECO:0000313" key="8">
    <source>
        <dbReference type="Proteomes" id="UP001605036"/>
    </source>
</evidence>
<keyword evidence="3" id="KW-0560">Oxidoreductase</keyword>
<keyword evidence="2 5" id="KW-0479">Metal-binding</keyword>
<comment type="cofactor">
    <cofactor evidence="5">
        <name>heme</name>
        <dbReference type="ChEBI" id="CHEBI:30413"/>
    </cofactor>
</comment>
<keyword evidence="4 5" id="KW-0408">Iron</keyword>
<protein>
    <recommendedName>
        <fullName evidence="9">Cytochrome P450</fullName>
    </recommendedName>
</protein>
<keyword evidence="6" id="KW-0472">Membrane</keyword>
<evidence type="ECO:0000256" key="3">
    <source>
        <dbReference type="ARBA" id="ARBA00023002"/>
    </source>
</evidence>
<evidence type="ECO:0000313" key="7">
    <source>
        <dbReference type="EMBL" id="KAL2632928.1"/>
    </source>
</evidence>
<dbReference type="Gene3D" id="1.10.630.10">
    <property type="entry name" value="Cytochrome P450"/>
    <property type="match status" value="1"/>
</dbReference>
<dbReference type="PRINTS" id="PR00463">
    <property type="entry name" value="EP450I"/>
</dbReference>
<keyword evidence="5" id="KW-0349">Heme</keyword>
<dbReference type="PRINTS" id="PR00385">
    <property type="entry name" value="P450"/>
</dbReference>
<comment type="similarity">
    <text evidence="1">Belongs to the cytochrome P450 family.</text>
</comment>
<evidence type="ECO:0000256" key="5">
    <source>
        <dbReference type="PIRSR" id="PIRSR602401-1"/>
    </source>
</evidence>
<evidence type="ECO:0000256" key="2">
    <source>
        <dbReference type="ARBA" id="ARBA00022723"/>
    </source>
</evidence>
<feature type="transmembrane region" description="Helical" evidence="6">
    <location>
        <begin position="6"/>
        <end position="24"/>
    </location>
</feature>
<evidence type="ECO:0000256" key="4">
    <source>
        <dbReference type="ARBA" id="ARBA00023004"/>
    </source>
</evidence>
<dbReference type="CDD" id="cd11064">
    <property type="entry name" value="CYP86A"/>
    <property type="match status" value="1"/>
</dbReference>
<keyword evidence="6" id="KW-0812">Transmembrane</keyword>
<dbReference type="SUPFAM" id="SSF48264">
    <property type="entry name" value="Cytochrome P450"/>
    <property type="match status" value="1"/>
</dbReference>
<keyword evidence="8" id="KW-1185">Reference proteome</keyword>
<dbReference type="InterPro" id="IPR002401">
    <property type="entry name" value="Cyt_P450_E_grp-I"/>
</dbReference>
<name>A0ABD1YQ75_9MARC</name>
<gene>
    <name evidence="7" type="ORF">R1flu_004407</name>
</gene>
<reference evidence="7 8" key="1">
    <citation type="submission" date="2024-09" db="EMBL/GenBank/DDBJ databases">
        <title>Chromosome-scale assembly of Riccia fluitans.</title>
        <authorList>
            <person name="Paukszto L."/>
            <person name="Sawicki J."/>
            <person name="Karawczyk K."/>
            <person name="Piernik-Szablinska J."/>
            <person name="Szczecinska M."/>
            <person name="Mazdziarz M."/>
        </authorList>
    </citation>
    <scope>NUCLEOTIDE SEQUENCE [LARGE SCALE GENOMIC DNA]</scope>
    <source>
        <strain evidence="7">Rf_01</strain>
        <tissue evidence="7">Aerial parts of the thallus</tissue>
    </source>
</reference>
<comment type="caution">
    <text evidence="7">The sequence shown here is derived from an EMBL/GenBank/DDBJ whole genome shotgun (WGS) entry which is preliminary data.</text>
</comment>
<proteinExistence type="inferred from homology"/>
<evidence type="ECO:0008006" key="9">
    <source>
        <dbReference type="Google" id="ProtNLM"/>
    </source>
</evidence>
<dbReference type="Proteomes" id="UP001605036">
    <property type="component" value="Unassembled WGS sequence"/>
</dbReference>
<dbReference type="GO" id="GO:0016491">
    <property type="term" value="F:oxidoreductase activity"/>
    <property type="evidence" value="ECO:0007669"/>
    <property type="project" value="UniProtKB-KW"/>
</dbReference>
<dbReference type="AlphaFoldDB" id="A0ABD1YQ75"/>
<organism evidence="7 8">
    <name type="scientific">Riccia fluitans</name>
    <dbReference type="NCBI Taxonomy" id="41844"/>
    <lineage>
        <taxon>Eukaryota</taxon>
        <taxon>Viridiplantae</taxon>
        <taxon>Streptophyta</taxon>
        <taxon>Embryophyta</taxon>
        <taxon>Marchantiophyta</taxon>
        <taxon>Marchantiopsida</taxon>
        <taxon>Marchantiidae</taxon>
        <taxon>Marchantiales</taxon>
        <taxon>Ricciaceae</taxon>
        <taxon>Riccia</taxon>
    </lineage>
</organism>
<dbReference type="EMBL" id="JBHFFA010000003">
    <property type="protein sequence ID" value="KAL2632928.1"/>
    <property type="molecule type" value="Genomic_DNA"/>
</dbReference>
<dbReference type="Pfam" id="PF00067">
    <property type="entry name" value="p450"/>
    <property type="match status" value="1"/>
</dbReference>
<accession>A0ABD1YQ75</accession>
<evidence type="ECO:0000256" key="6">
    <source>
        <dbReference type="SAM" id="Phobius"/>
    </source>
</evidence>
<dbReference type="InterPro" id="IPR001128">
    <property type="entry name" value="Cyt_P450"/>
</dbReference>
<evidence type="ECO:0000256" key="1">
    <source>
        <dbReference type="ARBA" id="ARBA00010617"/>
    </source>
</evidence>
<sequence>MLEPAGNTFLVLAFATSLVLYLWIYRLRQGGRVGPKEWPLVGSLFEFRANSHRLHDWVYDYMNKSSTGTFTFKLLYGRFIHVGRPDSVEYMLKTNFPNYIKGPVSGELFQELLGNGIFTADGDVWRQHRKIASFEFSSQKLRETSTDAYREHALHLMLFLETVADSQKQVDVQDLFLRMTMDSICQTAFGVDQHTLTPDLPEFQIAAAFDTLGIMSVKRRFDIFWKMKRKLNIGREKTFRALLPVVDNFTYDIIRLRRSELAKLEAMGQTLDRHDLLSRFMTVRDANGDGLSDNVLRDAVLNFLIAGRDTTACTLSWFVYVLCLHPEVAKRCLQEIQEVFGKEQDDMGPGTDRFYKFGKLLTYESLGRLHYLHAAISETLRLYPPVARDPKYAVNDDILPDGTVVKAGDMVAFVPYAMGRMELVWGSDASEYRPERWLKDGCYCVDSPFKFSAFQAGPRLCLGRDTAYLQMMMTSAMFLRWFHFQLVPDQSVTYNVSLVMSIRNGLKVGVQRRLA</sequence>
<dbReference type="InterPro" id="IPR036396">
    <property type="entry name" value="Cyt_P450_sf"/>
</dbReference>
<dbReference type="GO" id="GO:0046872">
    <property type="term" value="F:metal ion binding"/>
    <property type="evidence" value="ECO:0007669"/>
    <property type="project" value="UniProtKB-KW"/>
</dbReference>
<feature type="binding site" description="axial binding residue" evidence="5">
    <location>
        <position position="461"/>
    </location>
    <ligand>
        <name>heme</name>
        <dbReference type="ChEBI" id="CHEBI:30413"/>
    </ligand>
    <ligandPart>
        <name>Fe</name>
        <dbReference type="ChEBI" id="CHEBI:18248"/>
    </ligandPart>
</feature>
<dbReference type="PANTHER" id="PTHR24296">
    <property type="entry name" value="CYTOCHROME P450"/>
    <property type="match status" value="1"/>
</dbReference>
<keyword evidence="6" id="KW-1133">Transmembrane helix</keyword>